<dbReference type="InterPro" id="IPR025714">
    <property type="entry name" value="Methyltranfer_dom"/>
</dbReference>
<evidence type="ECO:0000313" key="2">
    <source>
        <dbReference type="EMBL" id="SVD44514.1"/>
    </source>
</evidence>
<dbReference type="Pfam" id="PF13847">
    <property type="entry name" value="Methyltransf_31"/>
    <property type="match status" value="1"/>
</dbReference>
<dbReference type="PANTHER" id="PTHR42912">
    <property type="entry name" value="METHYLTRANSFERASE"/>
    <property type="match status" value="1"/>
</dbReference>
<dbReference type="InterPro" id="IPR050508">
    <property type="entry name" value="Methyltransf_Superfamily"/>
</dbReference>
<feature type="domain" description="Methyltransferase" evidence="1">
    <location>
        <begin position="55"/>
        <end position="169"/>
    </location>
</feature>
<dbReference type="InterPro" id="IPR029063">
    <property type="entry name" value="SAM-dependent_MTases_sf"/>
</dbReference>
<proteinExistence type="predicted"/>
<dbReference type="GO" id="GO:0008168">
    <property type="term" value="F:methyltransferase activity"/>
    <property type="evidence" value="ECO:0007669"/>
    <property type="project" value="TreeGrafter"/>
</dbReference>
<dbReference type="Gene3D" id="3.40.50.150">
    <property type="entry name" value="Vaccinia Virus protein VP39"/>
    <property type="match status" value="1"/>
</dbReference>
<dbReference type="EMBL" id="UINC01151108">
    <property type="protein sequence ID" value="SVD44514.1"/>
    <property type="molecule type" value="Genomic_DNA"/>
</dbReference>
<accession>A0A382VDD3</accession>
<dbReference type="SUPFAM" id="SSF53335">
    <property type="entry name" value="S-adenosyl-L-methionine-dependent methyltransferases"/>
    <property type="match status" value="1"/>
</dbReference>
<organism evidence="2">
    <name type="scientific">marine metagenome</name>
    <dbReference type="NCBI Taxonomy" id="408172"/>
    <lineage>
        <taxon>unclassified sequences</taxon>
        <taxon>metagenomes</taxon>
        <taxon>ecological metagenomes</taxon>
    </lineage>
</organism>
<dbReference type="PANTHER" id="PTHR42912:SF80">
    <property type="entry name" value="METHYLTRANSFERASE DOMAIN-CONTAINING PROTEIN"/>
    <property type="match status" value="1"/>
</dbReference>
<reference evidence="2" key="1">
    <citation type="submission" date="2018-05" db="EMBL/GenBank/DDBJ databases">
        <authorList>
            <person name="Lanie J.A."/>
            <person name="Ng W.-L."/>
            <person name="Kazmierczak K.M."/>
            <person name="Andrzejewski T.M."/>
            <person name="Davidsen T.M."/>
            <person name="Wayne K.J."/>
            <person name="Tettelin H."/>
            <person name="Glass J.I."/>
            <person name="Rusch D."/>
            <person name="Podicherti R."/>
            <person name="Tsui H.-C.T."/>
            <person name="Winkler M.E."/>
        </authorList>
    </citation>
    <scope>NUCLEOTIDE SEQUENCE</scope>
</reference>
<name>A0A382VDD3_9ZZZZ</name>
<dbReference type="CDD" id="cd02440">
    <property type="entry name" value="AdoMet_MTases"/>
    <property type="match status" value="1"/>
</dbReference>
<sequence length="225" mass="25532">MISTYCKSNSDVLDARVPQQDVGKLYDRTAWFYDVWATLTETKAQDRAIEVANIQDETTILDIAVGTGKLFNRIVKINPNGQNIGIDLSKGMLAKAKSRLSKQLNSNYSIDKGSAFDIRMENHSIDILFNNYMFDLIFFDQMDLIIDEFSRVLKPGGKLVLVNMTKAEQFGAGLYEKIYWTSPPLIRGCRGVKLSNLLTEHGFKVENREYVQQMLFPSEVILATN</sequence>
<gene>
    <name evidence="2" type="ORF">METZ01_LOCUS397368</name>
</gene>
<protein>
    <recommendedName>
        <fullName evidence="1">Methyltransferase domain-containing protein</fullName>
    </recommendedName>
</protein>
<evidence type="ECO:0000259" key="1">
    <source>
        <dbReference type="Pfam" id="PF13847"/>
    </source>
</evidence>
<dbReference type="AlphaFoldDB" id="A0A382VDD3"/>